<dbReference type="AlphaFoldDB" id="A0AAN4T900"/>
<dbReference type="PANTHER" id="PTHR42973">
    <property type="entry name" value="BINDING OXIDOREDUCTASE, PUTATIVE (AFU_ORTHOLOGUE AFUA_1G17690)-RELATED"/>
    <property type="match status" value="1"/>
</dbReference>
<dbReference type="InterPro" id="IPR050416">
    <property type="entry name" value="FAD-linked_Oxidoreductase"/>
</dbReference>
<dbReference type="InterPro" id="IPR036318">
    <property type="entry name" value="FAD-bd_PCMH-like_sf"/>
</dbReference>
<evidence type="ECO:0000256" key="4">
    <source>
        <dbReference type="ARBA" id="ARBA00023002"/>
    </source>
</evidence>
<comment type="caution">
    <text evidence="7">The sequence shown here is derived from an EMBL/GenBank/DDBJ whole genome shotgun (WGS) entry which is preliminary data.</text>
</comment>
<evidence type="ECO:0000256" key="5">
    <source>
        <dbReference type="SAM" id="SignalP"/>
    </source>
</evidence>
<keyword evidence="3" id="KW-0274">FAD</keyword>
<comment type="similarity">
    <text evidence="1">Belongs to the oxygen-dependent FAD-linked oxidoreductase family.</text>
</comment>
<dbReference type="Gene3D" id="3.30.465.10">
    <property type="match status" value="1"/>
</dbReference>
<keyword evidence="4" id="KW-0560">Oxidoreductase</keyword>
<keyword evidence="2" id="KW-0285">Flavoprotein</keyword>
<evidence type="ECO:0000256" key="2">
    <source>
        <dbReference type="ARBA" id="ARBA00022630"/>
    </source>
</evidence>
<organism evidence="7 8">
    <name type="scientific">Aspergillus lentulus</name>
    <dbReference type="NCBI Taxonomy" id="293939"/>
    <lineage>
        <taxon>Eukaryota</taxon>
        <taxon>Fungi</taxon>
        <taxon>Dikarya</taxon>
        <taxon>Ascomycota</taxon>
        <taxon>Pezizomycotina</taxon>
        <taxon>Eurotiomycetes</taxon>
        <taxon>Eurotiomycetidae</taxon>
        <taxon>Eurotiales</taxon>
        <taxon>Aspergillaceae</taxon>
        <taxon>Aspergillus</taxon>
        <taxon>Aspergillus subgen. Fumigati</taxon>
    </lineage>
</organism>
<dbReference type="GO" id="GO:0016491">
    <property type="term" value="F:oxidoreductase activity"/>
    <property type="evidence" value="ECO:0007669"/>
    <property type="project" value="UniProtKB-KW"/>
</dbReference>
<dbReference type="InterPro" id="IPR016167">
    <property type="entry name" value="FAD-bd_PCMH_sub1"/>
</dbReference>
<dbReference type="InterPro" id="IPR016166">
    <property type="entry name" value="FAD-bd_PCMH"/>
</dbReference>
<feature type="signal peptide" evidence="5">
    <location>
        <begin position="1"/>
        <end position="22"/>
    </location>
</feature>
<evidence type="ECO:0000259" key="6">
    <source>
        <dbReference type="PROSITE" id="PS51387"/>
    </source>
</evidence>
<gene>
    <name evidence="7" type="ORF">ALT_2742</name>
</gene>
<dbReference type="Gene3D" id="3.30.43.10">
    <property type="entry name" value="Uridine Diphospho-n-acetylenolpyruvylglucosamine Reductase, domain 2"/>
    <property type="match status" value="1"/>
</dbReference>
<dbReference type="GO" id="GO:0071949">
    <property type="term" value="F:FAD binding"/>
    <property type="evidence" value="ECO:0007669"/>
    <property type="project" value="InterPro"/>
</dbReference>
<dbReference type="Proteomes" id="UP000051487">
    <property type="component" value="Unassembled WGS sequence"/>
</dbReference>
<dbReference type="PANTHER" id="PTHR42973:SF13">
    <property type="entry name" value="FAD-BINDING PCMH-TYPE DOMAIN-CONTAINING PROTEIN"/>
    <property type="match status" value="1"/>
</dbReference>
<name>A0AAN4T900_ASPLE</name>
<evidence type="ECO:0000256" key="1">
    <source>
        <dbReference type="ARBA" id="ARBA00005466"/>
    </source>
</evidence>
<dbReference type="Pfam" id="PF01565">
    <property type="entry name" value="FAD_binding_4"/>
    <property type="match status" value="1"/>
</dbReference>
<feature type="chain" id="PRO_5042928366" description="FAD-binding PCMH-type domain-containing protein" evidence="5">
    <location>
        <begin position="23"/>
        <end position="525"/>
    </location>
</feature>
<reference evidence="7 8" key="1">
    <citation type="submission" date="2015-11" db="EMBL/GenBank/DDBJ databases">
        <title>Aspergillus lentulus strain IFM 54703T.</title>
        <authorList>
            <person name="Kusuya Y."/>
            <person name="Sakai K."/>
            <person name="Kamei K."/>
            <person name="Takahashi H."/>
            <person name="Yaguchi T."/>
        </authorList>
    </citation>
    <scope>NUCLEOTIDE SEQUENCE [LARGE SCALE GENOMIC DNA]</scope>
    <source>
        <strain evidence="7 8">IFM 54703</strain>
    </source>
</reference>
<proteinExistence type="inferred from homology"/>
<dbReference type="Gene3D" id="3.40.462.20">
    <property type="match status" value="1"/>
</dbReference>
<protein>
    <recommendedName>
        <fullName evidence="6">FAD-binding PCMH-type domain-containing protein</fullName>
    </recommendedName>
</protein>
<dbReference type="EMBL" id="BCLY01000005">
    <property type="protein sequence ID" value="GAQ05421.1"/>
    <property type="molecule type" value="Genomic_DNA"/>
</dbReference>
<sequence>MKAKALIATALFASSALGAASADAVAVCQQLYATYPSLTVWDPLGSYGAETVSNGDKYTSALQGYWNSMNAQNRPACVFFPSTADEVSYAVQQLNKYPNTQFALKSGGHNFNVGVSSTNGGVLISFNENLSSVTRSADGESFEVGAGARWGDVYEVTAKTNQVVVGGRLANIGVAGLTLGGGLSYYSSQYGLACDNVLNFQVVLGNGTIANANRTSHSDLWWALRGGGNRFGIVTKFTLQAHDLGDNGQVWGGIRSYSADKRQEVFKALSTFIRDYPDVKAAVIPTFSFGPSGSTPTIFFFYDGSTPPANAFSGLENVEAILDTTATTTYVNITNLTGGARPDGFSVGARVNTFPSLEPEKTSQLLEALFELYQNQIRNISSRDIDIQMGAFTPQPLSVRIARASANQGGNALGLDPANGDRIWVENNLMWINPVCNEACPAYLREITNQATSDFTSTFEDETPTNYQWGDIRFISLNPLFMNDAADDQDVYSSYGAKNKARLQQIAQAYDSAGFMKRQGGWVLD</sequence>
<evidence type="ECO:0000256" key="3">
    <source>
        <dbReference type="ARBA" id="ARBA00022827"/>
    </source>
</evidence>
<evidence type="ECO:0000313" key="8">
    <source>
        <dbReference type="Proteomes" id="UP000051487"/>
    </source>
</evidence>
<dbReference type="PROSITE" id="PS51387">
    <property type="entry name" value="FAD_PCMH"/>
    <property type="match status" value="1"/>
</dbReference>
<dbReference type="SUPFAM" id="SSF56176">
    <property type="entry name" value="FAD-binding/transporter-associated domain-like"/>
    <property type="match status" value="1"/>
</dbReference>
<dbReference type="InterPro" id="IPR006094">
    <property type="entry name" value="Oxid_FAD_bind_N"/>
</dbReference>
<keyword evidence="5" id="KW-0732">Signal</keyword>
<dbReference type="InterPro" id="IPR016169">
    <property type="entry name" value="FAD-bd_PCMH_sub2"/>
</dbReference>
<accession>A0AAN4T900</accession>
<evidence type="ECO:0000313" key="7">
    <source>
        <dbReference type="EMBL" id="GAQ05421.1"/>
    </source>
</evidence>
<feature type="domain" description="FAD-binding PCMH-type" evidence="6">
    <location>
        <begin position="71"/>
        <end position="244"/>
    </location>
</feature>